<dbReference type="CDD" id="cd06170">
    <property type="entry name" value="LuxR_C_like"/>
    <property type="match status" value="1"/>
</dbReference>
<dbReference type="InterPro" id="IPR036388">
    <property type="entry name" value="WH-like_DNA-bd_sf"/>
</dbReference>
<protein>
    <recommendedName>
        <fullName evidence="4">HTH luxR-type domain-containing protein</fullName>
    </recommendedName>
</protein>
<dbReference type="InterPro" id="IPR016032">
    <property type="entry name" value="Sig_transdc_resp-reg_C-effctor"/>
</dbReference>
<name>A0ABQ0H629_9HYPH</name>
<evidence type="ECO:0000313" key="5">
    <source>
        <dbReference type="EMBL" id="GAB1584374.1"/>
    </source>
</evidence>
<dbReference type="SUPFAM" id="SSF46894">
    <property type="entry name" value="C-terminal effector domain of the bipartite response regulators"/>
    <property type="match status" value="1"/>
</dbReference>
<proteinExistence type="predicted"/>
<comment type="caution">
    <text evidence="5">The sequence shown here is derived from an EMBL/GenBank/DDBJ whole genome shotgun (WGS) entry which is preliminary data.</text>
</comment>
<accession>A0ABQ0H629</accession>
<dbReference type="Proteomes" id="UP001628091">
    <property type="component" value="Unassembled WGS sequence"/>
</dbReference>
<evidence type="ECO:0000256" key="2">
    <source>
        <dbReference type="ARBA" id="ARBA00023125"/>
    </source>
</evidence>
<dbReference type="Pfam" id="PF00196">
    <property type="entry name" value="GerE"/>
    <property type="match status" value="1"/>
</dbReference>
<keyword evidence="6" id="KW-1185">Reference proteome</keyword>
<dbReference type="PROSITE" id="PS50043">
    <property type="entry name" value="HTH_LUXR_2"/>
    <property type="match status" value="1"/>
</dbReference>
<feature type="domain" description="HTH luxR-type" evidence="4">
    <location>
        <begin position="35"/>
        <end position="100"/>
    </location>
</feature>
<organism evidence="5 6">
    <name type="scientific">Phyllobacterium phragmitis</name>
    <dbReference type="NCBI Taxonomy" id="2670329"/>
    <lineage>
        <taxon>Bacteria</taxon>
        <taxon>Pseudomonadati</taxon>
        <taxon>Pseudomonadota</taxon>
        <taxon>Alphaproteobacteria</taxon>
        <taxon>Hyphomicrobiales</taxon>
        <taxon>Phyllobacteriaceae</taxon>
        <taxon>Phyllobacterium</taxon>
    </lineage>
</organism>
<keyword evidence="2" id="KW-0238">DNA-binding</keyword>
<dbReference type="InterPro" id="IPR000792">
    <property type="entry name" value="Tscrpt_reg_LuxR_C"/>
</dbReference>
<reference evidence="5 6" key="1">
    <citation type="submission" date="2024-10" db="EMBL/GenBank/DDBJ databases">
        <title>Isolation, draft genome sequencing and identification of Phyllobacterium sp. NSA23, isolated from leaf soil.</title>
        <authorList>
            <person name="Akita H."/>
        </authorList>
    </citation>
    <scope>NUCLEOTIDE SEQUENCE [LARGE SCALE GENOMIC DNA]</scope>
    <source>
        <strain evidence="5 6">NSA23</strain>
    </source>
</reference>
<gene>
    <name evidence="5" type="ORF">PPNSA23_43170</name>
</gene>
<dbReference type="PANTHER" id="PTHR44688:SF16">
    <property type="entry name" value="DNA-BINDING TRANSCRIPTIONAL ACTIVATOR DEVR_DOSR"/>
    <property type="match status" value="1"/>
</dbReference>
<dbReference type="Gene3D" id="1.10.10.10">
    <property type="entry name" value="Winged helix-like DNA-binding domain superfamily/Winged helix DNA-binding domain"/>
    <property type="match status" value="1"/>
</dbReference>
<dbReference type="EMBL" id="BAAFZP010000002">
    <property type="protein sequence ID" value="GAB1584374.1"/>
    <property type="molecule type" value="Genomic_DNA"/>
</dbReference>
<dbReference type="SMART" id="SM00421">
    <property type="entry name" value="HTH_LUXR"/>
    <property type="match status" value="1"/>
</dbReference>
<dbReference type="PRINTS" id="PR00038">
    <property type="entry name" value="HTHLUXR"/>
</dbReference>
<dbReference type="PROSITE" id="PS00622">
    <property type="entry name" value="HTH_LUXR_1"/>
    <property type="match status" value="1"/>
</dbReference>
<evidence type="ECO:0000313" key="6">
    <source>
        <dbReference type="Proteomes" id="UP001628091"/>
    </source>
</evidence>
<keyword evidence="1" id="KW-0805">Transcription regulation</keyword>
<sequence length="106" mass="11613">MSGGHSDLPDRAKPALQFIAIYAAEKIRQIVGADRQTVQSPLTTREREVLQWTAVGKTAHDIAEILKITERTVTAHIVSAMDKLGAANKTQAVVRAIQRQLISLDL</sequence>
<dbReference type="PANTHER" id="PTHR44688">
    <property type="entry name" value="DNA-BINDING TRANSCRIPTIONAL ACTIVATOR DEVR_DOSR"/>
    <property type="match status" value="1"/>
</dbReference>
<evidence type="ECO:0000259" key="4">
    <source>
        <dbReference type="PROSITE" id="PS50043"/>
    </source>
</evidence>
<keyword evidence="3" id="KW-0804">Transcription</keyword>
<evidence type="ECO:0000256" key="1">
    <source>
        <dbReference type="ARBA" id="ARBA00023015"/>
    </source>
</evidence>
<evidence type="ECO:0000256" key="3">
    <source>
        <dbReference type="ARBA" id="ARBA00023163"/>
    </source>
</evidence>